<feature type="compositionally biased region" description="Pro residues" evidence="1">
    <location>
        <begin position="323"/>
        <end position="334"/>
    </location>
</feature>
<evidence type="ECO:0000259" key="3">
    <source>
        <dbReference type="Pfam" id="PF21946"/>
    </source>
</evidence>
<dbReference type="PATRIC" id="fig|479117.4.peg.66"/>
<evidence type="ECO:0000256" key="2">
    <source>
        <dbReference type="SAM" id="Phobius"/>
    </source>
</evidence>
<keyword evidence="2" id="KW-0812">Transmembrane</keyword>
<keyword evidence="5" id="KW-1185">Reference proteome</keyword>
<gene>
    <name evidence="4" type="ORF">Bravens_00067</name>
</gene>
<dbReference type="Pfam" id="PF21946">
    <property type="entry name" value="LppM"/>
    <property type="match status" value="1"/>
</dbReference>
<feature type="domain" description="LppM" evidence="3">
    <location>
        <begin position="34"/>
        <end position="208"/>
    </location>
</feature>
<name>A0A150HCR6_9MICO</name>
<dbReference type="PROSITE" id="PS51257">
    <property type="entry name" value="PROKAR_LIPOPROTEIN"/>
    <property type="match status" value="1"/>
</dbReference>
<dbReference type="InterPro" id="IPR053807">
    <property type="entry name" value="LppM"/>
</dbReference>
<dbReference type="Proteomes" id="UP000243589">
    <property type="component" value="Unassembled WGS sequence"/>
</dbReference>
<sequence>MQNLQPKLTRALAISLALIMGLVLAGCGGVAAGKADINLDIDEDLLVSGTYQMGVDLVRLEKEKSIFTSVLSESELDQRADGLVSDLQNSIPEGATVEKVKTGSEIAIMITLDKVVAEDFDIDGVPGPDIMLEKDGGVISMSMENPVSATVLGNLGFPVDPSETVTQAQLTLAFPGDIIDAEGGRVNGNTVTYDLRSYGQNTIVVNAEAPSFPWLLVFVIIGVVLLLIIGAVVIFLLLKKKNAGQPSAPVVSGQYPYDGQTSAYPGSGPYTGQVQTQGYPGQPPQGSGSVPTYPPQGSGPMPPQGAGPVPPQPWQSPPQGSGPVPPQPPQPPQA</sequence>
<proteinExistence type="predicted"/>
<dbReference type="EMBL" id="LQQC01000002">
    <property type="protein sequence ID" value="KXZ59598.1"/>
    <property type="molecule type" value="Genomic_DNA"/>
</dbReference>
<keyword evidence="2" id="KW-1133">Transmembrane helix</keyword>
<evidence type="ECO:0000313" key="5">
    <source>
        <dbReference type="Proteomes" id="UP000243589"/>
    </source>
</evidence>
<organism evidence="4 5">
    <name type="scientific">Brevibacterium ravenspurgense</name>
    <dbReference type="NCBI Taxonomy" id="479117"/>
    <lineage>
        <taxon>Bacteria</taxon>
        <taxon>Bacillati</taxon>
        <taxon>Actinomycetota</taxon>
        <taxon>Actinomycetes</taxon>
        <taxon>Micrococcales</taxon>
        <taxon>Brevibacteriaceae</taxon>
        <taxon>Brevibacterium</taxon>
    </lineage>
</organism>
<feature type="region of interest" description="Disordered" evidence="1">
    <location>
        <begin position="262"/>
        <end position="334"/>
    </location>
</feature>
<protein>
    <recommendedName>
        <fullName evidence="3">LppM domain-containing protein</fullName>
    </recommendedName>
</protein>
<dbReference type="AlphaFoldDB" id="A0A150HCR6"/>
<feature type="compositionally biased region" description="Pro residues" evidence="1">
    <location>
        <begin position="300"/>
        <end position="316"/>
    </location>
</feature>
<reference evidence="4 5" key="1">
    <citation type="submission" date="2016-01" db="EMBL/GenBank/DDBJ databases">
        <title>Use of Whole Genome Sequencing to ascertain that Brevibacterium massiliense (Roux, Raoult 2009) is a later heterotypic synonym of Brevibacterium ravenspurgense (Mages 2008).</title>
        <authorList>
            <person name="Bernier A.-M."/>
            <person name="Burdz T."/>
            <person name="Huynh C."/>
            <person name="Pachecho A.L."/>
            <person name="Wiebe D."/>
            <person name="Bonner C."/>
            <person name="Bernard K."/>
        </authorList>
    </citation>
    <scope>NUCLEOTIDE SEQUENCE [LARGE SCALE GENOMIC DNA]</scope>
    <source>
        <strain evidence="4 5">CCUG56047</strain>
    </source>
</reference>
<accession>A0A150HCR6</accession>
<evidence type="ECO:0000256" key="1">
    <source>
        <dbReference type="SAM" id="MobiDB-lite"/>
    </source>
</evidence>
<feature type="transmembrane region" description="Helical" evidence="2">
    <location>
        <begin position="212"/>
        <end position="238"/>
    </location>
</feature>
<comment type="caution">
    <text evidence="4">The sequence shown here is derived from an EMBL/GenBank/DDBJ whole genome shotgun (WGS) entry which is preliminary data.</text>
</comment>
<keyword evidence="2" id="KW-0472">Membrane</keyword>
<evidence type="ECO:0000313" key="4">
    <source>
        <dbReference type="EMBL" id="KXZ59598.1"/>
    </source>
</evidence>
<feature type="compositionally biased region" description="Low complexity" evidence="1">
    <location>
        <begin position="270"/>
        <end position="299"/>
    </location>
</feature>
<dbReference type="RefSeq" id="WP_062019328.1">
    <property type="nucleotide sequence ID" value="NZ_LQQC01000002.1"/>
</dbReference>